<feature type="compositionally biased region" description="Polar residues" evidence="5">
    <location>
        <begin position="199"/>
        <end position="218"/>
    </location>
</feature>
<keyword evidence="1" id="KW-0479">Metal-binding</keyword>
<feature type="compositionally biased region" description="Polar residues" evidence="5">
    <location>
        <begin position="767"/>
        <end position="780"/>
    </location>
</feature>
<feature type="region of interest" description="Disordered" evidence="5">
    <location>
        <begin position="1227"/>
        <end position="1273"/>
    </location>
</feature>
<dbReference type="GO" id="GO:0008270">
    <property type="term" value="F:zinc ion binding"/>
    <property type="evidence" value="ECO:0007669"/>
    <property type="project" value="UniProtKB-KW"/>
</dbReference>
<feature type="region of interest" description="Disordered" evidence="5">
    <location>
        <begin position="1133"/>
        <end position="1211"/>
    </location>
</feature>
<dbReference type="GO" id="GO:0000981">
    <property type="term" value="F:DNA-binding transcription factor activity, RNA polymerase II-specific"/>
    <property type="evidence" value="ECO:0007669"/>
    <property type="project" value="TreeGrafter"/>
</dbReference>
<dbReference type="Gene3D" id="3.30.160.60">
    <property type="entry name" value="Classic Zinc Finger"/>
    <property type="match status" value="10"/>
</dbReference>
<dbReference type="GO" id="GO:0000977">
    <property type="term" value="F:RNA polymerase II transcription regulatory region sequence-specific DNA binding"/>
    <property type="evidence" value="ECO:0007669"/>
    <property type="project" value="TreeGrafter"/>
</dbReference>
<feature type="compositionally biased region" description="Low complexity" evidence="5">
    <location>
        <begin position="1230"/>
        <end position="1248"/>
    </location>
</feature>
<evidence type="ECO:0000256" key="1">
    <source>
        <dbReference type="ARBA" id="ARBA00022723"/>
    </source>
</evidence>
<dbReference type="SMART" id="SM00355">
    <property type="entry name" value="ZnF_C2H2"/>
    <property type="match status" value="17"/>
</dbReference>
<feature type="region of interest" description="Disordered" evidence="5">
    <location>
        <begin position="888"/>
        <end position="921"/>
    </location>
</feature>
<dbReference type="EMBL" id="CAIIXF020000004">
    <property type="protein sequence ID" value="CAH1780664.1"/>
    <property type="molecule type" value="Genomic_DNA"/>
</dbReference>
<evidence type="ECO:0000256" key="3">
    <source>
        <dbReference type="ARBA" id="ARBA00022771"/>
    </source>
</evidence>
<feature type="compositionally biased region" description="Low complexity" evidence="5">
    <location>
        <begin position="1393"/>
        <end position="1405"/>
    </location>
</feature>
<dbReference type="GO" id="GO:0005634">
    <property type="term" value="C:nucleus"/>
    <property type="evidence" value="ECO:0007669"/>
    <property type="project" value="TreeGrafter"/>
</dbReference>
<feature type="compositionally biased region" description="Basic and acidic residues" evidence="5">
    <location>
        <begin position="1195"/>
        <end position="1211"/>
    </location>
</feature>
<dbReference type="Proteomes" id="UP000749559">
    <property type="component" value="Unassembled WGS sequence"/>
</dbReference>
<dbReference type="SUPFAM" id="SSF57667">
    <property type="entry name" value="beta-beta-alpha zinc fingers"/>
    <property type="match status" value="7"/>
</dbReference>
<name>A0A8J1UBU9_OWEFU</name>
<dbReference type="PANTHER" id="PTHR24379">
    <property type="entry name" value="KRAB AND ZINC FINGER DOMAIN-CONTAINING"/>
    <property type="match status" value="1"/>
</dbReference>
<feature type="compositionally biased region" description="Basic and acidic residues" evidence="5">
    <location>
        <begin position="158"/>
        <end position="186"/>
    </location>
</feature>
<evidence type="ECO:0000313" key="7">
    <source>
        <dbReference type="Proteomes" id="UP000749559"/>
    </source>
</evidence>
<dbReference type="InterPro" id="IPR036236">
    <property type="entry name" value="Znf_C2H2_sf"/>
</dbReference>
<dbReference type="PANTHER" id="PTHR24379:SF127">
    <property type="entry name" value="BLOODY FINGERS-RELATED"/>
    <property type="match status" value="1"/>
</dbReference>
<evidence type="ECO:0000256" key="2">
    <source>
        <dbReference type="ARBA" id="ARBA00022737"/>
    </source>
</evidence>
<protein>
    <submittedName>
        <fullName evidence="6">Uncharacterized protein</fullName>
    </submittedName>
</protein>
<gene>
    <name evidence="6" type="ORF">OFUS_LOCUS7325</name>
</gene>
<keyword evidence="7" id="KW-1185">Reference proteome</keyword>
<feature type="compositionally biased region" description="Basic and acidic residues" evidence="5">
    <location>
        <begin position="1161"/>
        <end position="1187"/>
    </location>
</feature>
<feature type="region of interest" description="Disordered" evidence="5">
    <location>
        <begin position="154"/>
        <end position="219"/>
    </location>
</feature>
<dbReference type="Pfam" id="PF13912">
    <property type="entry name" value="zf-C2H2_6"/>
    <property type="match status" value="3"/>
</dbReference>
<feature type="region of interest" description="Disordered" evidence="5">
    <location>
        <begin position="722"/>
        <end position="797"/>
    </location>
</feature>
<feature type="compositionally biased region" description="Basic residues" evidence="5">
    <location>
        <begin position="564"/>
        <end position="573"/>
    </location>
</feature>
<feature type="compositionally biased region" description="Basic and acidic residues" evidence="5">
    <location>
        <begin position="888"/>
        <end position="910"/>
    </location>
</feature>
<feature type="compositionally biased region" description="Acidic residues" evidence="5">
    <location>
        <begin position="1135"/>
        <end position="1154"/>
    </location>
</feature>
<dbReference type="PROSITE" id="PS50157">
    <property type="entry name" value="ZINC_FINGER_C2H2_2"/>
    <property type="match status" value="16"/>
</dbReference>
<evidence type="ECO:0000256" key="4">
    <source>
        <dbReference type="ARBA" id="ARBA00022833"/>
    </source>
</evidence>
<feature type="compositionally biased region" description="Basic and acidic residues" evidence="5">
    <location>
        <begin position="1409"/>
        <end position="1434"/>
    </location>
</feature>
<evidence type="ECO:0000313" key="6">
    <source>
        <dbReference type="EMBL" id="CAH1780664.1"/>
    </source>
</evidence>
<dbReference type="PROSITE" id="PS00028">
    <property type="entry name" value="ZINC_FINGER_C2H2_1"/>
    <property type="match status" value="16"/>
</dbReference>
<accession>A0A8J1UBU9</accession>
<proteinExistence type="predicted"/>
<keyword evidence="3" id="KW-0863">Zinc-finger</keyword>
<sequence length="1597" mass="178658">MDIVAKSRLDPDPVQPSNINLLEIVLPRNVVEGCTEVFRNSTQTLNFKGEHSDTNVKIVRQGNDSVSLILCGTPCIQVRDQLHCIVHNVQHSAEKQPKCDNLKSHIDENLNVKHENHKNNDDHTHHKDVTDEANNSVYQNQVFDYTRSILDANSNKTKIPDRHLEQDSMEKSGLPDRIKFERDSTDKGYATESEHDKSPNSTSISHQRNEPDNCSNHDISGVIRKPLVKRLIDSCSHVSRPHSAGSHSHGGSNSNTGANSHGGSVNPSLMSPPIYPHKKRHCVARTNVSPLLSPERRTLYSCSVCDKEFVSEPALNEHVARTHDPTSPGMFKCSLCNAEFPSRSELDNHNTVQHSPSITGLKCPVCGVESDTEGGLMKHLQMVHGPPGMAYGSGTTLPPISMAFGPFPQPIIPPGMQPQLSPQGGVNPINPYIYNNMYPANFQWPLLNSPHNAPMLTPLNFKHLPKGPGPTPSSTNNATDPTPVYTCGVCSNTFPSQDAVDNHIQLSHQPSKQFNCTKCSKGFQSNSHLWRHMQSHLNHKLYKCPHCNKGFNYKHNLKTHVMFKHEHKPRKRKGDNTTNHEPPHVNTDLLQGPKPPVEPPRDPDAPFCAPCNKTFANNLTYTSHLKLVHQTSRKFRCPVCMKLFKTNGDLKRHILIHSEQKLYNCPHCNKGFNYRYVYRQHLTTHYGNADNSEEQIDRDISSSKNPVYALSEANCEVKSEGFDEAPMDANHPEAEISSGENRNRPKADTNTPPLLSPIKTKSPPPYNISTQNKPNENTPPMMSPYIPPNAQSKANTPPAVSVYVTQAKPNSPPLISNKPNTPPILNQYTQVNPYSPRHAISRENPYLGKYFQEKETGGLSSQDSDSSAIYNQHDKDVAVVGVYNQDKDPGVLYSHQEKDPGSMYSQEKDQGVGGYSQPDPMEQLPKVAATEAKYSQCDFCFKLFNSREDMIEHMKTVHTKYTANQCQVCFKSFKTKGELTRHSRIHDEKKMFSCSICNQGFNYRYTLRKHMEVTHPGVNIDDLQSVAEIEHKSDDFSHEHGVPVTALYSNPRLHEKSLTEIVQAAGGQPNPVGHPLSNQTNLDQMTSSLQFNESRDDARYSPLTQDRSRLTPDLFPEIICTEVKYESAGSIISDCEGDAPETVDTTPDDPDVESNDGGFNRAEDKDDSHRTLRETYAEGGSKEERMAYESTSEGGSKEERTTPEVKDLKAQRQHYLDIYRKLLEAKLKQSSPKTNSDSDTPSTSTSHSIQENTPVSNSPHVLKNPPLNSLRTPTASQLHLTPATPGYENECDICHKMFKTKGDVKRHKLIHSDSKLFQCSHCQKGFNYRYVFNQHMQKEHPNESQNPKGEPLNENPNSVDGASGKKVLSLSDQLESILDNAVHDVAENNDGVTTDQTTTTSQSDESQTDDDKTKELHIDTGETDHKPQIVEDVKLPSGGVGGGPPGGQSQSMPGVGEGGLPHIPWQSMYMYQRFPFYGNSSFERGFMTPEGPYIKPDVVKEEQDGNFYCQVCFKSFASKMTLSAHVRLVHKAVRSHECPTCHKTFKTKGDIKRHMAIHSDTKLFQCEVCGRGFNFRHNMKQHVNNVHRKEKQEQAAS</sequence>
<feature type="compositionally biased region" description="Polar residues" evidence="5">
    <location>
        <begin position="1249"/>
        <end position="1259"/>
    </location>
</feature>
<evidence type="ECO:0000256" key="5">
    <source>
        <dbReference type="SAM" id="MobiDB-lite"/>
    </source>
</evidence>
<dbReference type="OrthoDB" id="3437960at2759"/>
<feature type="region of interest" description="Disordered" evidence="5">
    <location>
        <begin position="1385"/>
        <end position="1456"/>
    </location>
</feature>
<dbReference type="InterPro" id="IPR013087">
    <property type="entry name" value="Znf_C2H2_type"/>
</dbReference>
<feature type="region of interest" description="Disordered" evidence="5">
    <location>
        <begin position="237"/>
        <end position="273"/>
    </location>
</feature>
<organism evidence="6 7">
    <name type="scientific">Owenia fusiformis</name>
    <name type="common">Polychaete worm</name>
    <dbReference type="NCBI Taxonomy" id="6347"/>
    <lineage>
        <taxon>Eukaryota</taxon>
        <taxon>Metazoa</taxon>
        <taxon>Spiralia</taxon>
        <taxon>Lophotrochozoa</taxon>
        <taxon>Annelida</taxon>
        <taxon>Polychaeta</taxon>
        <taxon>Sedentaria</taxon>
        <taxon>Canalipalpata</taxon>
        <taxon>Sabellida</taxon>
        <taxon>Oweniida</taxon>
        <taxon>Oweniidae</taxon>
        <taxon>Owenia</taxon>
    </lineage>
</organism>
<keyword evidence="2" id="KW-0677">Repeat</keyword>
<comment type="caution">
    <text evidence="6">The sequence shown here is derived from an EMBL/GenBank/DDBJ whole genome shotgun (WGS) entry which is preliminary data.</text>
</comment>
<feature type="region of interest" description="Disordered" evidence="5">
    <location>
        <begin position="1338"/>
        <end position="1364"/>
    </location>
</feature>
<reference evidence="6" key="1">
    <citation type="submission" date="2022-03" db="EMBL/GenBank/DDBJ databases">
        <authorList>
            <person name="Martin C."/>
        </authorList>
    </citation>
    <scope>NUCLEOTIDE SEQUENCE</scope>
</reference>
<dbReference type="Pfam" id="PF12874">
    <property type="entry name" value="zf-met"/>
    <property type="match status" value="1"/>
</dbReference>
<feature type="region of interest" description="Disordered" evidence="5">
    <location>
        <begin position="564"/>
        <end position="601"/>
    </location>
</feature>
<keyword evidence="4" id="KW-0862">Zinc</keyword>
<dbReference type="Pfam" id="PF00096">
    <property type="entry name" value="zf-C2H2"/>
    <property type="match status" value="8"/>
</dbReference>
<feature type="compositionally biased region" description="Low complexity" evidence="5">
    <location>
        <begin position="242"/>
        <end position="264"/>
    </location>
</feature>